<dbReference type="Proteomes" id="UP000292402">
    <property type="component" value="Unassembled WGS sequence"/>
</dbReference>
<feature type="region of interest" description="Disordered" evidence="1">
    <location>
        <begin position="161"/>
        <end position="181"/>
    </location>
</feature>
<gene>
    <name evidence="2" type="ORF">AA0114_g7518</name>
</gene>
<comment type="caution">
    <text evidence="2">The sequence shown here is derived from an EMBL/GenBank/DDBJ whole genome shotgun (WGS) entry which is preliminary data.</text>
</comment>
<dbReference type="AlphaFoldDB" id="A0A4V1WMG5"/>
<evidence type="ECO:0000256" key="1">
    <source>
        <dbReference type="SAM" id="MobiDB-lite"/>
    </source>
</evidence>
<protein>
    <submittedName>
        <fullName evidence="2">Uncharacterized protein</fullName>
    </submittedName>
</protein>
<reference evidence="3" key="1">
    <citation type="journal article" date="2019" name="bioRxiv">
        <title>Genomics, evolutionary history and diagnostics of the Alternaria alternata species group including apple and Asian pear pathotypes.</title>
        <authorList>
            <person name="Armitage A.D."/>
            <person name="Cockerton H.M."/>
            <person name="Sreenivasaprasad S."/>
            <person name="Woodhall J.W."/>
            <person name="Lane C.R."/>
            <person name="Harrison R.J."/>
            <person name="Clarkson J.P."/>
        </authorList>
    </citation>
    <scope>NUCLEOTIDE SEQUENCE [LARGE SCALE GENOMIC DNA]</scope>
    <source>
        <strain evidence="3">FERA 1082</strain>
    </source>
</reference>
<dbReference type="PANTHER" id="PTHR42076:SF1">
    <property type="entry name" value="CYANOVIRIN-N DOMAIN-CONTAINING PROTEIN"/>
    <property type="match status" value="1"/>
</dbReference>
<accession>A0A4V1WMG5</accession>
<proteinExistence type="predicted"/>
<sequence>MGFWSSIADAFSRDGSATRFCEKLPVIGHVTAGVQLLAGNPEHAKRAAATATNSTLTTGGAVLGFMAGGPPGAVAGAMLGSTAGIGCEYGISTAINDEGVKGNVGDVSIQRFVIDGVLSGGTAFIPGGTAAIGTAGKKAAKQVASSAFKTGLATGVFTGMQGMSKDLPRPTTGDDEPANPDEEDLVRVITLGQEKAAQHLLELVTYFKTKFEIDDLNTYTYVTNNDTRSLSGLCQNLQIGLGFFKANYEWDTANTCYASRKTIWTVNEECFKRMEERLLEEAARYQEEYELCRDGRLAIRSAMAELDHAMATQDVRVPRSMVVDWMTSAIKA</sequence>
<organism evidence="2 3">
    <name type="scientific">Alternaria tenuissima</name>
    <dbReference type="NCBI Taxonomy" id="119927"/>
    <lineage>
        <taxon>Eukaryota</taxon>
        <taxon>Fungi</taxon>
        <taxon>Dikarya</taxon>
        <taxon>Ascomycota</taxon>
        <taxon>Pezizomycotina</taxon>
        <taxon>Dothideomycetes</taxon>
        <taxon>Pleosporomycetidae</taxon>
        <taxon>Pleosporales</taxon>
        <taxon>Pleosporineae</taxon>
        <taxon>Pleosporaceae</taxon>
        <taxon>Alternaria</taxon>
        <taxon>Alternaria sect. Alternaria</taxon>
        <taxon>Alternaria alternata complex</taxon>
    </lineage>
</organism>
<name>A0A4V1WMG5_9PLEO</name>
<dbReference type="EMBL" id="PDXA01000025">
    <property type="protein sequence ID" value="RYN47676.1"/>
    <property type="molecule type" value="Genomic_DNA"/>
</dbReference>
<dbReference type="PANTHER" id="PTHR42076">
    <property type="entry name" value="CYANOVIRIN-N HOMOLOG"/>
    <property type="match status" value="1"/>
</dbReference>
<evidence type="ECO:0000313" key="2">
    <source>
        <dbReference type="EMBL" id="RYN47676.1"/>
    </source>
</evidence>
<evidence type="ECO:0000313" key="3">
    <source>
        <dbReference type="Proteomes" id="UP000292402"/>
    </source>
</evidence>